<dbReference type="Gene3D" id="1.10.1330.10">
    <property type="entry name" value="Dockerin domain"/>
    <property type="match status" value="1"/>
</dbReference>
<feature type="chain" id="PRO_5039205456" evidence="2">
    <location>
        <begin position="33"/>
        <end position="2160"/>
    </location>
</feature>
<comment type="caution">
    <text evidence="5">The sequence shown here is derived from an EMBL/GenBank/DDBJ whole genome shotgun (WGS) entry which is preliminary data.</text>
</comment>
<protein>
    <submittedName>
        <fullName evidence="5">HYR domain-containing protein</fullName>
    </submittedName>
</protein>
<dbReference type="InterPro" id="IPR013783">
    <property type="entry name" value="Ig-like_fold"/>
</dbReference>
<keyword evidence="2" id="KW-0732">Signal</keyword>
<feature type="domain" description="HYR" evidence="3">
    <location>
        <begin position="651"/>
        <end position="734"/>
    </location>
</feature>
<evidence type="ECO:0000259" key="3">
    <source>
        <dbReference type="PROSITE" id="PS50825"/>
    </source>
</evidence>
<sequence length="2160" mass="228200">METLRNSGSYLSKKGCLMIAASFFLFIQTLSASTDKRMDAPNANEVKSWTICWDGKENNVVDEAENASVLALACKPNVNVSLGLGGYAVLTALTLVNAPAYPANQYDVDIMGPLNDTVFCAQLGLDVMVVVTELPTGNSCMSTVHVEDKLKPTLVCTSDTLPCNIDIPSINFESLIEAVYDNCDPDPDLWFAYTIQNLPCNPDGFTQIINVTWTATDQSGNSSTCVDVVYLKKPQISQIMFPANITVSCTNANIDPSVTGEPTYNGEPVGSTCQIVVYHSDQIVPMCNGSQKILRLWTVMDWCNSGTMTHLQEIRIIDNIPPVLICPNNVTVSAANNACTAKYTLPQPQVTDACSNIAMIDIDIFVSGVPGIFSPGNMVNLGVGTTTITIRATDPCGNSSMCAYNVTVRDNTPPTIICPGNITVDCNSSTLPASTGNATAFDGCDPVPIITYSDVTVATVNCAVGYIIMRTWKATDHSGNMSTCMQTIVLTDNTPPVISCPINLTIACTASTLPGSTGTATASDHCDATPTVTFSDVTIGAACPQERTIKRTWKATDDCGNSSTCLQTIVVDDNLAPVITCPPNVSIECSSSTNPSITGSATATDNCDSTPTITFTDVSNPTGPQEYTITRTWKATDDCGNSSTCIQLIIVHDGTPPVITCPNGVTIECTASTLPANTGTASATDNCDPTPTLTFTDVTVGGACPQERTITRTWRATDDCGNSSSCTQSIFVDDSHAPVISCPANMTIQCTASTLPGNTGTASATDNCDPSPTITFTDVTVGGACPQERTITRTWRATDHCGNSSVCAQTIFVDDSTAPIISCPGNVTIQCLASTLPANTGTATANDNCDVAPIITFTDAILPGICVQVGTLRRTWKATDHCGNSSTCLQTISIIDNTAPLITCPPNVTIQCSASTLPANTGTATATDNCAFLNTITFSDVTVAGSCPQAFTITRTWTASDGCGNVSTCSQIIQVVDTVVPVITCPQNITIECNSSTLPPITGTATATDNCDGAPIITFTDVTVAGGGCPLGFSISRTWRATDHCGNSSTCIQLVSINDLVAPAITCPPNITIQCNASTLPANTGTATATDVCDATPTITFSDVVTGGPCPAVQIITRTWVATDDCANSSSCVQTITITDSVAPLVTCPANVTIQCSASTAPANTGTATATDVCDASLAITFTDVLIGTACPQEFTVIRTWRATDDCGNTGTCNQTIVTDDTTAPVCVAVNITVSLMGNGMVTITGSQIGSGSTDNCGPVTLSVFPNTFTCANIGANLVTLTVTDCALNSSTCTATVTVNEGGGGLQASCQNVTIFLDVNGNASIDPSQINNGSGGGCNGGMLQFMLSQTNFNCTNLGPNIVTLTVTDQNGGSATCTAIVTVVDNMPPSITCPANVTVDCHTVTDPNNTGQFGNATATDNCPPAIITETHVLNLNNCNLGTIVRTFTAADGSGNTATCIQIVTIVNPTPLNLSNITWPPSPISVNICNSTEPQNIPNGVPVISPGALQCSNPIISHVDVTQMIIDNNPNTPCRIITRTWTIVDNCQMPTATFTFVQTINVQDMVPPLFTNINDMTKTANANCVAFFSLIASATDCAGVSITNNSPYGVNSGSNASGNYPIGVTIVLFTATDGCGNISTMDVKLTVVDPNPTTFMCEKQIVYLPQELEITLSARIFVIFSAGGCTDPGDFIVSYSGTNAFDTTRVFDCGDVGVSTFPLWFWNANGTQLVDSCAFADLELRDPDDFCGDGLVLFGNVQSEVGQAVSDVQVSISNAPMIPDTTDHEGRYTIRGLTKGTGYMVVPFNDRNPREGVSTLDLVLIQKHLLGITKLNSPYKLIAADANKSGNITALDLLAIRKLILGITDRFPNNTSWRFVSQGYEFPDANNPFAYPFVEEVWLDSISHDVNALNFIGVKIGDINGTYFLSHADGEKIEPRNSGYFQLNMNAYSSIQVKGTKIEITAPVDQSEIDGIQFSLYVGELNEDQIQNVKSDLLGKDDWYYDASEMTVNVSWSSAVARDISGKVILSIPNVNLAVNKISLESTFILPEAYKEDGENIMVKRVEMKVLDGTEATMDEYHLYQNTPNPFSDETVISFYLPKSEDVRLVIHDINGKQVFDYSTAAVAGHNDIHVKSGSLKLPGMYYYTLYTANASFTRKMSFTND</sequence>
<dbReference type="GO" id="GO:0000272">
    <property type="term" value="P:polysaccharide catabolic process"/>
    <property type="evidence" value="ECO:0007669"/>
    <property type="project" value="InterPro"/>
</dbReference>
<feature type="domain" description="HYR" evidence="3">
    <location>
        <begin position="813"/>
        <end position="896"/>
    </location>
</feature>
<dbReference type="InterPro" id="IPR036439">
    <property type="entry name" value="Dockerin_dom_sf"/>
</dbReference>
<dbReference type="Pfam" id="PF02494">
    <property type="entry name" value="HYR"/>
    <property type="match status" value="1"/>
</dbReference>
<feature type="signal peptide" evidence="2">
    <location>
        <begin position="1"/>
        <end position="32"/>
    </location>
</feature>
<dbReference type="NCBIfam" id="TIGR04183">
    <property type="entry name" value="Por_Secre_tail"/>
    <property type="match status" value="1"/>
</dbReference>
<keyword evidence="1" id="KW-0677">Repeat</keyword>
<dbReference type="Pfam" id="PF00404">
    <property type="entry name" value="Dockerin_1"/>
    <property type="match status" value="1"/>
</dbReference>
<dbReference type="SUPFAM" id="SSF63446">
    <property type="entry name" value="Type I dockerin domain"/>
    <property type="match status" value="1"/>
</dbReference>
<dbReference type="InterPro" id="IPR003410">
    <property type="entry name" value="HYR_dom"/>
</dbReference>
<dbReference type="PROSITE" id="PS51766">
    <property type="entry name" value="DOCKERIN"/>
    <property type="match status" value="1"/>
</dbReference>
<gene>
    <name evidence="5" type="ORF">IPP15_19585</name>
</gene>
<dbReference type="InterPro" id="IPR016134">
    <property type="entry name" value="Dockerin_dom"/>
</dbReference>
<evidence type="ECO:0000313" key="5">
    <source>
        <dbReference type="EMBL" id="MBK9984535.1"/>
    </source>
</evidence>
<dbReference type="Proteomes" id="UP000808337">
    <property type="component" value="Unassembled WGS sequence"/>
</dbReference>
<name>A0A9D7XQW1_9BACT</name>
<dbReference type="CDD" id="cd14252">
    <property type="entry name" value="Dockerin_like"/>
    <property type="match status" value="1"/>
</dbReference>
<evidence type="ECO:0000256" key="2">
    <source>
        <dbReference type="SAM" id="SignalP"/>
    </source>
</evidence>
<dbReference type="EMBL" id="JADKGY010000029">
    <property type="protein sequence ID" value="MBK9984535.1"/>
    <property type="molecule type" value="Genomic_DNA"/>
</dbReference>
<evidence type="ECO:0000313" key="6">
    <source>
        <dbReference type="Proteomes" id="UP000808337"/>
    </source>
</evidence>
<dbReference type="InterPro" id="IPR018247">
    <property type="entry name" value="EF_Hand_1_Ca_BS"/>
</dbReference>
<feature type="domain" description="HYR" evidence="3">
    <location>
        <begin position="317"/>
        <end position="410"/>
    </location>
</feature>
<organism evidence="5 6">
    <name type="scientific">Candidatus Opimibacter skivensis</name>
    <dbReference type="NCBI Taxonomy" id="2982028"/>
    <lineage>
        <taxon>Bacteria</taxon>
        <taxon>Pseudomonadati</taxon>
        <taxon>Bacteroidota</taxon>
        <taxon>Saprospiria</taxon>
        <taxon>Saprospirales</taxon>
        <taxon>Saprospiraceae</taxon>
        <taxon>Candidatus Opimibacter</taxon>
    </lineage>
</organism>
<accession>A0A9D7XQW1</accession>
<dbReference type="Gene3D" id="2.60.40.10">
    <property type="entry name" value="Immunoglobulins"/>
    <property type="match status" value="4"/>
</dbReference>
<evidence type="ECO:0000256" key="1">
    <source>
        <dbReference type="ARBA" id="ARBA00022737"/>
    </source>
</evidence>
<dbReference type="PANTHER" id="PTHR24273:SF32">
    <property type="entry name" value="HYALIN"/>
    <property type="match status" value="1"/>
</dbReference>
<evidence type="ECO:0000259" key="4">
    <source>
        <dbReference type="PROSITE" id="PS51766"/>
    </source>
</evidence>
<feature type="domain" description="HYR" evidence="3">
    <location>
        <begin position="976"/>
        <end position="1059"/>
    </location>
</feature>
<feature type="domain" description="HYR" evidence="3">
    <location>
        <begin position="1383"/>
        <end position="1466"/>
    </location>
</feature>
<dbReference type="InterPro" id="IPR002105">
    <property type="entry name" value="Dockerin_1_rpt"/>
</dbReference>
<dbReference type="InterPro" id="IPR026444">
    <property type="entry name" value="Secre_tail"/>
</dbReference>
<dbReference type="PROSITE" id="PS50825">
    <property type="entry name" value="HYR"/>
    <property type="match status" value="5"/>
</dbReference>
<dbReference type="GO" id="GO:0004553">
    <property type="term" value="F:hydrolase activity, hydrolyzing O-glycosyl compounds"/>
    <property type="evidence" value="ECO:0007669"/>
    <property type="project" value="InterPro"/>
</dbReference>
<dbReference type="PANTHER" id="PTHR24273">
    <property type="entry name" value="FI04643P-RELATED"/>
    <property type="match status" value="1"/>
</dbReference>
<proteinExistence type="predicted"/>
<feature type="domain" description="Dockerin" evidence="4">
    <location>
        <begin position="1798"/>
        <end position="1867"/>
    </location>
</feature>
<dbReference type="PROSITE" id="PS00018">
    <property type="entry name" value="EF_HAND_1"/>
    <property type="match status" value="1"/>
</dbReference>
<reference evidence="5 6" key="1">
    <citation type="submission" date="2020-10" db="EMBL/GenBank/DDBJ databases">
        <title>Connecting structure to function with the recovery of over 1000 high-quality activated sludge metagenome-assembled genomes encoding full-length rRNA genes using long-read sequencing.</title>
        <authorList>
            <person name="Singleton C.M."/>
            <person name="Petriglieri F."/>
            <person name="Kristensen J.M."/>
            <person name="Kirkegaard R.H."/>
            <person name="Michaelsen T.Y."/>
            <person name="Andersen M.H."/>
            <person name="Karst S.M."/>
            <person name="Dueholm M.S."/>
            <person name="Nielsen P.H."/>
            <person name="Albertsen M."/>
        </authorList>
    </citation>
    <scope>NUCLEOTIDE SEQUENCE [LARGE SCALE GENOMIC DNA]</scope>
    <source>
        <strain evidence="5">Ribe_18-Q3-R11-54_MAXAC.273</strain>
    </source>
</reference>